<dbReference type="Proteomes" id="UP000076798">
    <property type="component" value="Unassembled WGS sequence"/>
</dbReference>
<evidence type="ECO:0000313" key="2">
    <source>
        <dbReference type="EMBL" id="KZT43949.1"/>
    </source>
</evidence>
<evidence type="ECO:0000256" key="1">
    <source>
        <dbReference type="SAM" id="MobiDB-lite"/>
    </source>
</evidence>
<protein>
    <submittedName>
        <fullName evidence="2">Uncharacterized protein</fullName>
    </submittedName>
</protein>
<dbReference type="AlphaFoldDB" id="A0A166IPQ8"/>
<keyword evidence="3" id="KW-1185">Reference proteome</keyword>
<feature type="compositionally biased region" description="Basic and acidic residues" evidence="1">
    <location>
        <begin position="249"/>
        <end position="263"/>
    </location>
</feature>
<feature type="compositionally biased region" description="Basic and acidic residues" evidence="1">
    <location>
        <begin position="643"/>
        <end position="661"/>
    </location>
</feature>
<sequence>MAAERPPQPDPRIPTANALINNDIGRTSAGQLRAIQDQGSTAQFQYTGFANSASHVNHPYVADQPSGPTYPMPHHPSQLNYQLAHPVPQAQYYGPALAYPSQAPYAAATPISHAPPAVAPGNALSAFDQVFGSGQQSNVEIRTVRGTFVMLHTNCETCTRYAQHLPGLNIPVDGYSNSDWQALSDHLRRAFPGIDRYITDNVIQSYERKIRKITDDHDRAINDLRRRDDDEFRSLQKEADYLRQQLGRTTRDLNKAEDYIESSRRRRGPSPPRAKRRRSRSPTPPHGPSLINRIMPSPRPSRLEDRLSVQPSDRHYSPSPSRDIDDTTTMTQTSTDVADAGTDNGFPPRMDRVPRHDHLPDDLQRLTEQWAKTISAIPRAVRDADDGQYLNSEDVASAYWLKRVCQGDGKKRPLRANILKALSNPEFITRSDAAIRALHLQPAEPLTNAQITRPDSAVRQGLDGVASPKLLQTLGAQSLQWDLIYATLRRNGVSEQTLPKLRDFALREASGNCYNRFSKEYYSRVETGKQKKTTDDPKPPPLPDTAPHHIAGCYFDHKIKTWYIPKGYSDTRPVACTIAPDGWFQSRTGGWQAITAIPWNTQTGTADINTFFPPPPTLLLSAADPSAGPSHRTTIARPAPTPRDLEIEEHLQTAIDDEYRTALENSAHDAPNLDSD</sequence>
<feature type="compositionally biased region" description="Basic and acidic residues" evidence="1">
    <location>
        <begin position="301"/>
        <end position="316"/>
    </location>
</feature>
<feature type="compositionally biased region" description="Low complexity" evidence="1">
    <location>
        <begin position="327"/>
        <end position="339"/>
    </location>
</feature>
<feature type="region of interest" description="Disordered" evidence="1">
    <location>
        <begin position="624"/>
        <end position="676"/>
    </location>
</feature>
<feature type="region of interest" description="Disordered" evidence="1">
    <location>
        <begin position="525"/>
        <end position="544"/>
    </location>
</feature>
<feature type="compositionally biased region" description="Basic residues" evidence="1">
    <location>
        <begin position="264"/>
        <end position="280"/>
    </location>
</feature>
<evidence type="ECO:0000313" key="3">
    <source>
        <dbReference type="Proteomes" id="UP000076798"/>
    </source>
</evidence>
<feature type="region of interest" description="Disordered" evidence="1">
    <location>
        <begin position="243"/>
        <end position="355"/>
    </location>
</feature>
<reference evidence="2 3" key="1">
    <citation type="journal article" date="2016" name="Mol. Biol. Evol.">
        <title>Comparative Genomics of Early-Diverging Mushroom-Forming Fungi Provides Insights into the Origins of Lignocellulose Decay Capabilities.</title>
        <authorList>
            <person name="Nagy L.G."/>
            <person name="Riley R."/>
            <person name="Tritt A."/>
            <person name="Adam C."/>
            <person name="Daum C."/>
            <person name="Floudas D."/>
            <person name="Sun H."/>
            <person name="Yadav J.S."/>
            <person name="Pangilinan J."/>
            <person name="Larsson K.H."/>
            <person name="Matsuura K."/>
            <person name="Barry K."/>
            <person name="Labutti K."/>
            <person name="Kuo R."/>
            <person name="Ohm R.A."/>
            <person name="Bhattacharya S.S."/>
            <person name="Shirouzu T."/>
            <person name="Yoshinaga Y."/>
            <person name="Martin F.M."/>
            <person name="Grigoriev I.V."/>
            <person name="Hibbett D.S."/>
        </authorList>
    </citation>
    <scope>NUCLEOTIDE SEQUENCE [LARGE SCALE GENOMIC DNA]</scope>
    <source>
        <strain evidence="2 3">HHB10207 ss-3</strain>
    </source>
</reference>
<proteinExistence type="predicted"/>
<gene>
    <name evidence="2" type="ORF">SISSUDRAFT_1057462</name>
</gene>
<accession>A0A166IPQ8</accession>
<dbReference type="EMBL" id="KV428006">
    <property type="protein sequence ID" value="KZT43949.1"/>
    <property type="molecule type" value="Genomic_DNA"/>
</dbReference>
<feature type="compositionally biased region" description="Basic and acidic residues" evidence="1">
    <location>
        <begin position="525"/>
        <end position="538"/>
    </location>
</feature>
<organism evidence="2 3">
    <name type="scientific">Sistotremastrum suecicum HHB10207 ss-3</name>
    <dbReference type="NCBI Taxonomy" id="1314776"/>
    <lineage>
        <taxon>Eukaryota</taxon>
        <taxon>Fungi</taxon>
        <taxon>Dikarya</taxon>
        <taxon>Basidiomycota</taxon>
        <taxon>Agaricomycotina</taxon>
        <taxon>Agaricomycetes</taxon>
        <taxon>Sistotremastrales</taxon>
        <taxon>Sistotremastraceae</taxon>
        <taxon>Sistotremastrum</taxon>
    </lineage>
</organism>
<name>A0A166IPQ8_9AGAM</name>